<dbReference type="InterPro" id="IPR035994">
    <property type="entry name" value="Nucleoside_phosphorylase_sf"/>
</dbReference>
<gene>
    <name evidence="18" type="primary">mtnN</name>
    <name evidence="18" type="ORF">HMPREF0462_0142</name>
</gene>
<keyword evidence="18" id="KW-0326">Glycosidase</keyword>
<evidence type="ECO:0000256" key="9">
    <source>
        <dbReference type="ARBA" id="ARBA00051391"/>
    </source>
</evidence>
<evidence type="ECO:0000256" key="2">
    <source>
        <dbReference type="ARBA" id="ARBA00004945"/>
    </source>
</evidence>
<keyword evidence="8" id="KW-0486">Methionine biosynthesis</keyword>
<dbReference type="SUPFAM" id="SSF53167">
    <property type="entry name" value="Purine and uridine phosphorylases"/>
    <property type="match status" value="1"/>
</dbReference>
<dbReference type="GO" id="GO:0102246">
    <property type="term" value="F:6-amino-6-deoxyfutalosine hydrolase activity"/>
    <property type="evidence" value="ECO:0007669"/>
    <property type="project" value="UniProtKB-EC"/>
</dbReference>
<dbReference type="Proteomes" id="UP000008459">
    <property type="component" value="Chromosome"/>
</dbReference>
<comment type="catalytic activity">
    <reaction evidence="11">
        <text>S-adenosyl-L-homocysteine + H2O = S-(5-deoxy-D-ribos-5-yl)-L-homocysteine + adenine</text>
        <dbReference type="Rhea" id="RHEA:17805"/>
        <dbReference type="ChEBI" id="CHEBI:15377"/>
        <dbReference type="ChEBI" id="CHEBI:16708"/>
        <dbReference type="ChEBI" id="CHEBI:57856"/>
        <dbReference type="ChEBI" id="CHEBI:58195"/>
        <dbReference type="EC" id="3.2.2.9"/>
    </reaction>
</comment>
<comment type="pathway">
    <text evidence="1">Quinol/quinone metabolism; menaquinone biosynthesis.</text>
</comment>
<comment type="subunit">
    <text evidence="3">Homodimer.</text>
</comment>
<evidence type="ECO:0000256" key="7">
    <source>
        <dbReference type="ARBA" id="ARBA00022801"/>
    </source>
</evidence>
<evidence type="ECO:0000256" key="12">
    <source>
        <dbReference type="ARBA" id="ARBA00052345"/>
    </source>
</evidence>
<dbReference type="UniPathway" id="UPA00904">
    <property type="reaction ID" value="UER00871"/>
</dbReference>
<dbReference type="GO" id="GO:0005829">
    <property type="term" value="C:cytosol"/>
    <property type="evidence" value="ECO:0007669"/>
    <property type="project" value="TreeGrafter"/>
</dbReference>
<dbReference type="EC" id="3.2.2.9" evidence="4"/>
<dbReference type="InterPro" id="IPR000845">
    <property type="entry name" value="Nucleoside_phosphorylase_d"/>
</dbReference>
<proteinExistence type="predicted"/>
<dbReference type="PANTHER" id="PTHR46832:SF1">
    <property type="entry name" value="5'-METHYLTHIOADENOSINE_S-ADENOSYLHOMOCYSTEINE NUCLEOSIDASE"/>
    <property type="match status" value="1"/>
</dbReference>
<dbReference type="EMBL" id="CP002605">
    <property type="protein sequence ID" value="AEE69747.1"/>
    <property type="molecule type" value="Genomic_DNA"/>
</dbReference>
<evidence type="ECO:0000256" key="16">
    <source>
        <dbReference type="ARBA" id="ARBA00081048"/>
    </source>
</evidence>
<dbReference type="GO" id="GO:0008930">
    <property type="term" value="F:methylthioadenosine nucleosidase activity"/>
    <property type="evidence" value="ECO:0007669"/>
    <property type="project" value="InterPro"/>
</dbReference>
<evidence type="ECO:0000256" key="4">
    <source>
        <dbReference type="ARBA" id="ARBA00011974"/>
    </source>
</evidence>
<dbReference type="NCBIfam" id="TIGR01704">
    <property type="entry name" value="MTA_SAH-Nsdase"/>
    <property type="match status" value="1"/>
</dbReference>
<evidence type="ECO:0000256" key="11">
    <source>
        <dbReference type="ARBA" id="ARBA00051943"/>
    </source>
</evidence>
<comment type="catalytic activity">
    <reaction evidence="12">
        <text>S-methyl-5'-thioadenosine + H2O = 5-(methylsulfanyl)-D-ribose + adenine</text>
        <dbReference type="Rhea" id="RHEA:13617"/>
        <dbReference type="ChEBI" id="CHEBI:15377"/>
        <dbReference type="ChEBI" id="CHEBI:16708"/>
        <dbReference type="ChEBI" id="CHEBI:17509"/>
        <dbReference type="ChEBI" id="CHEBI:78440"/>
        <dbReference type="EC" id="3.2.2.9"/>
    </reaction>
</comment>
<evidence type="ECO:0000256" key="14">
    <source>
        <dbReference type="ARBA" id="ARBA00074881"/>
    </source>
</evidence>
<evidence type="ECO:0000256" key="8">
    <source>
        <dbReference type="ARBA" id="ARBA00023167"/>
    </source>
</evidence>
<evidence type="ECO:0000256" key="1">
    <source>
        <dbReference type="ARBA" id="ARBA00004863"/>
    </source>
</evidence>
<dbReference type="CDD" id="cd09008">
    <property type="entry name" value="MTAN"/>
    <property type="match status" value="1"/>
</dbReference>
<evidence type="ECO:0000256" key="5">
    <source>
        <dbReference type="ARBA" id="ARBA00022428"/>
    </source>
</evidence>
<evidence type="ECO:0000256" key="6">
    <source>
        <dbReference type="ARBA" id="ARBA00022605"/>
    </source>
</evidence>
<evidence type="ECO:0000313" key="18">
    <source>
        <dbReference type="EMBL" id="AEE69747.1"/>
    </source>
</evidence>
<dbReference type="GO" id="GO:0019284">
    <property type="term" value="P:L-methionine salvage from S-adenosylmethionine"/>
    <property type="evidence" value="ECO:0007669"/>
    <property type="project" value="TreeGrafter"/>
</dbReference>
<evidence type="ECO:0000256" key="3">
    <source>
        <dbReference type="ARBA" id="ARBA00011738"/>
    </source>
</evidence>
<dbReference type="InterPro" id="IPR010049">
    <property type="entry name" value="MTA_SAH_Nsdase"/>
</dbReference>
<accession>F4D375</accession>
<comment type="pathway">
    <text evidence="2">Amino-acid biosynthesis; L-methionine biosynthesis via salvage pathway; S-methyl-5-thio-alpha-D-ribose 1-phosphate from S-methyl-5'-thioadenosine (hydrolase route): step 1/2.</text>
</comment>
<dbReference type="GO" id="GO:0008782">
    <property type="term" value="F:adenosylhomocysteine nucleosidase activity"/>
    <property type="evidence" value="ECO:0007669"/>
    <property type="project" value="UniProtKB-EC"/>
</dbReference>
<evidence type="ECO:0000259" key="17">
    <source>
        <dbReference type="Pfam" id="PF01048"/>
    </source>
</evidence>
<dbReference type="Gene3D" id="3.40.50.1580">
    <property type="entry name" value="Nucleoside phosphorylase domain"/>
    <property type="match status" value="1"/>
</dbReference>
<dbReference type="NCBIfam" id="NF004079">
    <property type="entry name" value="PRK05584.1"/>
    <property type="match status" value="1"/>
</dbReference>
<protein>
    <recommendedName>
        <fullName evidence="14">Aminodeoxyfutalosine nucleosidase</fullName>
        <ecNumber evidence="13">3.2.2.30</ecNumber>
        <ecNumber evidence="4">3.2.2.9</ecNumber>
    </recommendedName>
    <alternativeName>
        <fullName evidence="15">5'-methylthioadenosine/S-adenosylhomocysteine nucleosidase</fullName>
    </alternativeName>
    <alternativeName>
        <fullName evidence="16">6-amino-6-deoxyfutalosine N-ribosylhydrolase</fullName>
    </alternativeName>
</protein>
<reference evidence="18 19" key="1">
    <citation type="submission" date="2011-03" db="EMBL/GenBank/DDBJ databases">
        <authorList>
            <person name="Muzny D."/>
            <person name="Qin X."/>
            <person name="Deng J."/>
            <person name="Jiang H."/>
            <person name="Liu Y."/>
            <person name="Qu J."/>
            <person name="Song X.-Z."/>
            <person name="Zhang L."/>
            <person name="Thornton R."/>
            <person name="Coyle M."/>
            <person name="Francisco L."/>
            <person name="Jackson L."/>
            <person name="Javaid M."/>
            <person name="Korchina V."/>
            <person name="Kovar C."/>
            <person name="Mata R."/>
            <person name="Mathew T."/>
            <person name="Ngo R."/>
            <person name="Nguyen L."/>
            <person name="Nguyen N."/>
            <person name="Okwuonu G."/>
            <person name="Ongeri F."/>
            <person name="Pham C."/>
            <person name="Simmons D."/>
            <person name="Wilczek-Boney K."/>
            <person name="Hale W."/>
            <person name="Jakkamsetti A."/>
            <person name="Pham P."/>
            <person name="Ruth R."/>
            <person name="San Lucas F."/>
            <person name="Warren J."/>
            <person name="Zhang J."/>
            <person name="Zhao Z."/>
            <person name="Zhou C."/>
            <person name="Zhu D."/>
            <person name="Lee S."/>
            <person name="Bess C."/>
            <person name="Blankenburg K."/>
            <person name="Forbes L."/>
            <person name="Fu Q."/>
            <person name="Gubbala S."/>
            <person name="Hirani K."/>
            <person name="Jayaseelan J.C."/>
            <person name="Lara F."/>
            <person name="Munidasa M."/>
            <person name="Palculict T."/>
            <person name="Patil S."/>
            <person name="Pu L.-L."/>
            <person name="Saada N."/>
            <person name="Tang L."/>
            <person name="Weissenberger G."/>
            <person name="Zhu Y."/>
            <person name="Hemphill L."/>
            <person name="Shang Y."/>
            <person name="Youmans B."/>
            <person name="Ayvaz T."/>
            <person name="Ross M."/>
            <person name="Santibanez J."/>
            <person name="Aqrawi P."/>
            <person name="Gross S."/>
            <person name="Joshi V."/>
            <person name="Fowler G."/>
            <person name="Nazareth L."/>
            <person name="Reid J."/>
            <person name="Worley K."/>
            <person name="Petrosino J."/>
            <person name="Highlander S."/>
            <person name="Gibbs R."/>
            <person name="Gibbs R."/>
        </authorList>
    </citation>
    <scope>NUCLEOTIDE SEQUENCE [LARGE SCALE GENOMIC DNA]</scope>
    <source>
        <strain evidence="18 19">83</strain>
    </source>
</reference>
<dbReference type="GO" id="GO:0019509">
    <property type="term" value="P:L-methionine salvage from methylthioadenosine"/>
    <property type="evidence" value="ECO:0007669"/>
    <property type="project" value="UniProtKB-UniPathway"/>
</dbReference>
<comment type="catalytic activity">
    <reaction evidence="9">
        <text>5'-deoxyadenosine + H2O = 5-deoxy-D-ribose + adenine</text>
        <dbReference type="Rhea" id="RHEA:29859"/>
        <dbReference type="ChEBI" id="CHEBI:15377"/>
        <dbReference type="ChEBI" id="CHEBI:16708"/>
        <dbReference type="ChEBI" id="CHEBI:17319"/>
        <dbReference type="ChEBI" id="CHEBI:149540"/>
        <dbReference type="EC" id="3.2.2.9"/>
    </reaction>
</comment>
<dbReference type="GO" id="GO:0009164">
    <property type="term" value="P:nucleoside catabolic process"/>
    <property type="evidence" value="ECO:0007669"/>
    <property type="project" value="InterPro"/>
</dbReference>
<comment type="catalytic activity">
    <reaction evidence="10">
        <text>6-amino-6-deoxyfutalosine + H2O = dehypoxanthine futalosine + adenine</text>
        <dbReference type="Rhea" id="RHEA:33079"/>
        <dbReference type="ChEBI" id="CHEBI:15377"/>
        <dbReference type="ChEBI" id="CHEBI:16708"/>
        <dbReference type="ChEBI" id="CHEBI:58864"/>
        <dbReference type="ChEBI" id="CHEBI:64286"/>
        <dbReference type="EC" id="3.2.2.30"/>
    </reaction>
</comment>
<dbReference type="PATRIC" id="fig|585538.3.peg.148"/>
<dbReference type="AlphaFoldDB" id="F4D375"/>
<evidence type="ECO:0000256" key="10">
    <source>
        <dbReference type="ARBA" id="ARBA00051609"/>
    </source>
</evidence>
<evidence type="ECO:0000256" key="13">
    <source>
        <dbReference type="ARBA" id="ARBA00066773"/>
    </source>
</evidence>
<name>F4D375_HELPX</name>
<organism evidence="18 19">
    <name type="scientific">Helicobacter pylori 83</name>
    <dbReference type="NCBI Taxonomy" id="585538"/>
    <lineage>
        <taxon>Bacteria</taxon>
        <taxon>Pseudomonadati</taxon>
        <taxon>Campylobacterota</taxon>
        <taxon>Epsilonproteobacteria</taxon>
        <taxon>Campylobacterales</taxon>
        <taxon>Helicobacteraceae</taxon>
        <taxon>Helicobacter</taxon>
    </lineage>
</organism>
<evidence type="ECO:0000313" key="19">
    <source>
        <dbReference type="Proteomes" id="UP000008459"/>
    </source>
</evidence>
<dbReference type="GO" id="GO:0009234">
    <property type="term" value="P:menaquinone biosynthetic process"/>
    <property type="evidence" value="ECO:0007669"/>
    <property type="project" value="UniProtKB-KW"/>
</dbReference>
<dbReference type="Pfam" id="PF01048">
    <property type="entry name" value="PNP_UDP_1"/>
    <property type="match status" value="1"/>
</dbReference>
<feature type="domain" description="Nucleoside phosphorylase" evidence="17">
    <location>
        <begin position="10"/>
        <end position="234"/>
    </location>
</feature>
<dbReference type="KEGG" id="hpx:HMPREF0462_0142"/>
<dbReference type="HOGENOM" id="CLU_031248_2_0_7"/>
<dbReference type="FunFam" id="3.40.50.1580:FF:000026">
    <property type="entry name" value="Aminodeoxyfutalosine nucleosidase"/>
    <property type="match status" value="1"/>
</dbReference>
<keyword evidence="7 18" id="KW-0378">Hydrolase</keyword>
<dbReference type="PANTHER" id="PTHR46832">
    <property type="entry name" value="5'-METHYLTHIOADENOSINE/S-ADENOSYLHOMOCYSTEINE NUCLEOSIDASE"/>
    <property type="match status" value="1"/>
</dbReference>
<keyword evidence="5" id="KW-0474">Menaquinone biosynthesis</keyword>
<sequence length="237" mass="25876">MCDGEKMVQKIGILGAMREEITPILELFGVDFEEIPLGGNVFHKGVYRNKEIIVAYSKIGKVHSTLTTTSMILAFGVQKVLFSGVAGSLNKDLKINDLLVAIQLVQHDVDLSAFNHPLGFIPESAIFIETSESLNALAKKVANEQHIALKEGVIASGDQFVHSKERKEFLVSEFKASAVEMEGASVAFVCQKFGVPCCVLRSISDNADEEANMSFDAFLEKSAQTSAKFLKSMVDKL</sequence>
<dbReference type="EC" id="3.2.2.30" evidence="13"/>
<keyword evidence="6" id="KW-0028">Amino-acid biosynthesis</keyword>
<evidence type="ECO:0000256" key="15">
    <source>
        <dbReference type="ARBA" id="ARBA00075997"/>
    </source>
</evidence>